<accession>A0A929WZT1</accession>
<organism evidence="3 4">
    <name type="scientific">Alloprevotella tannerae</name>
    <dbReference type="NCBI Taxonomy" id="76122"/>
    <lineage>
        <taxon>Bacteria</taxon>
        <taxon>Pseudomonadati</taxon>
        <taxon>Bacteroidota</taxon>
        <taxon>Bacteroidia</taxon>
        <taxon>Bacteroidales</taxon>
        <taxon>Prevotellaceae</taxon>
        <taxon>Alloprevotella</taxon>
    </lineage>
</organism>
<feature type="signal peptide" evidence="1">
    <location>
        <begin position="1"/>
        <end position="21"/>
    </location>
</feature>
<dbReference type="SUPFAM" id="SSF52058">
    <property type="entry name" value="L domain-like"/>
    <property type="match status" value="1"/>
</dbReference>
<dbReference type="InterPro" id="IPR053139">
    <property type="entry name" value="Surface_bspA-like"/>
</dbReference>
<name>A0A929WZT1_9BACT</name>
<dbReference type="InterPro" id="IPR026906">
    <property type="entry name" value="LRR_5"/>
</dbReference>
<evidence type="ECO:0000313" key="4">
    <source>
        <dbReference type="Proteomes" id="UP000704068"/>
    </source>
</evidence>
<dbReference type="AlphaFoldDB" id="A0A929WZT1"/>
<evidence type="ECO:0000256" key="1">
    <source>
        <dbReference type="SAM" id="SignalP"/>
    </source>
</evidence>
<proteinExistence type="predicted"/>
<feature type="chain" id="PRO_5037642787" evidence="1">
    <location>
        <begin position="22"/>
        <end position="1013"/>
    </location>
</feature>
<sequence length="1013" mass="109948">MKKFTLFFLFSLIASTFGIKAQNIQDGVLISWPMASGDIKIPDGVVEIAPNCFHESGGDWGGDDDWEGAPAFGKSLRSSNDEITSVDFNQVKKIGKEAFKECKGIKSVKMPNVEEIGEEAFASCDNDGFTTLDLPAIKRIGENAFFSCSSLQKVTIGGALAEIEKNPFNNDPNITEFKITNAQAGYVVADGAVLTKDKTEAVIILPQFTKITLPDETTSIAAGAGQNVKMLQTIIGKSVKSIGEASFLSADALESIYLPKLESVGFLSFGQIGGIKLIDIHESEQFTAFGNYNNGGPGDNTSMTIYVANETVKTALAKHYNKAKIIVGAPEGELKKYRVNFKVEPEGSGFIEAWTTGPVTIENGGEVAKGSTLKMECRYKFTTYEFSHWMVNGKKVDGDPQNPKVLEIKSVGEDLNIVAHCNKLPEGNRIFFKSANAAGGTVTGVMDGKEFKSSDIVPTGKSVTFTATPVKGYKVTDWLFENNDGKYIENEELKGKTTWTVTPTKTIDFLVRFERNEGTVVINYKELSGNGTVSARTAEGAPVANGEAVASGKDIIFTAAPNAGYKVGTWIVNDEEKTEKDKELRVNNVTSDLTVHLVCEEEGHQGGDHAPVIEGNTLVKWDVVGDVVIPNNVKHIADFAFKGSSLTGLTISAQVESIGELPFMFCGQLKKLVVVAENQHFTSIDNAIYSKDGKELVQVATAYPQETFSLPTSVEKVRTGAFTFAIPIKKIEGGNDFFETLNGMLIRKADRALMHYPSFVQPGQEAKPIELPNDIKKIEKYAFAFNFHPQKLVLPANVEVLENYAFIGAANLVDLKIDHCKALKRIGDFCFKACFRLASFDLPQEGVTYIGEQALQGSAIVTLNVPKDVTIGASAFRGCQSIAKVYSYSTTPPALDDLAFADIADIEAATLYVPKGTKAAYSQAPGWKAFTHIEELELVSVANIALDNVRFTTQGEVLNISGLNNARILVYGTDGKKLIEKKAHDSISVSFAHGNYIVVVNQEGKRIVKKIAL</sequence>
<gene>
    <name evidence="3" type="ORF">HXK21_08365</name>
</gene>
<dbReference type="Pfam" id="PF13306">
    <property type="entry name" value="LRR_5"/>
    <property type="match status" value="4"/>
</dbReference>
<dbReference type="PANTHER" id="PTHR45661">
    <property type="entry name" value="SURFACE ANTIGEN"/>
    <property type="match status" value="1"/>
</dbReference>
<feature type="domain" description="Bacterial repeat" evidence="2">
    <location>
        <begin position="435"/>
        <end position="479"/>
    </location>
</feature>
<evidence type="ECO:0000259" key="2">
    <source>
        <dbReference type="Pfam" id="PF18998"/>
    </source>
</evidence>
<feature type="domain" description="Bacterial repeat" evidence="2">
    <location>
        <begin position="532"/>
        <end position="582"/>
    </location>
</feature>
<keyword evidence="1" id="KW-0732">Signal</keyword>
<dbReference type="RefSeq" id="WP_303764631.1">
    <property type="nucleotide sequence ID" value="NZ_JABZGR010000035.1"/>
</dbReference>
<dbReference type="Gene3D" id="3.80.10.10">
    <property type="entry name" value="Ribonuclease Inhibitor"/>
    <property type="match status" value="3"/>
</dbReference>
<reference evidence="3" key="1">
    <citation type="submission" date="2020-04" db="EMBL/GenBank/DDBJ databases">
        <title>Deep metagenomics examines the oral microbiome during advanced dental caries in children, revealing novel taxa and co-occurrences with host molecules.</title>
        <authorList>
            <person name="Baker J.L."/>
            <person name="Morton J.T."/>
            <person name="Dinis M."/>
            <person name="Alvarez R."/>
            <person name="Tran N.C."/>
            <person name="Knight R."/>
            <person name="Edlund A."/>
        </authorList>
    </citation>
    <scope>NUCLEOTIDE SEQUENCE</scope>
    <source>
        <strain evidence="3">JCVI_34_bin.1</strain>
    </source>
</reference>
<dbReference type="Proteomes" id="UP000704068">
    <property type="component" value="Unassembled WGS sequence"/>
</dbReference>
<comment type="caution">
    <text evidence="3">The sequence shown here is derived from an EMBL/GenBank/DDBJ whole genome shotgun (WGS) entry which is preliminary data.</text>
</comment>
<dbReference type="Pfam" id="PF18998">
    <property type="entry name" value="Flg_new_2"/>
    <property type="match status" value="2"/>
</dbReference>
<dbReference type="PANTHER" id="PTHR45661:SF3">
    <property type="entry name" value="IG-LIKE DOMAIN-CONTAINING PROTEIN"/>
    <property type="match status" value="1"/>
</dbReference>
<protein>
    <submittedName>
        <fullName evidence="3">Leucine-rich repeat protein</fullName>
    </submittedName>
</protein>
<dbReference type="InterPro" id="IPR044060">
    <property type="entry name" value="Bacterial_rp_domain"/>
</dbReference>
<dbReference type="InterPro" id="IPR032675">
    <property type="entry name" value="LRR_dom_sf"/>
</dbReference>
<evidence type="ECO:0000313" key="3">
    <source>
        <dbReference type="EMBL" id="MBF0971037.1"/>
    </source>
</evidence>
<dbReference type="EMBL" id="JABZGR010000035">
    <property type="protein sequence ID" value="MBF0971037.1"/>
    <property type="molecule type" value="Genomic_DNA"/>
</dbReference>